<organism evidence="1 2">
    <name type="scientific">Brachionus plicatilis</name>
    <name type="common">Marine rotifer</name>
    <name type="synonym">Brachionus muelleri</name>
    <dbReference type="NCBI Taxonomy" id="10195"/>
    <lineage>
        <taxon>Eukaryota</taxon>
        <taxon>Metazoa</taxon>
        <taxon>Spiralia</taxon>
        <taxon>Gnathifera</taxon>
        <taxon>Rotifera</taxon>
        <taxon>Eurotatoria</taxon>
        <taxon>Monogononta</taxon>
        <taxon>Pseudotrocha</taxon>
        <taxon>Ploima</taxon>
        <taxon>Brachionidae</taxon>
        <taxon>Brachionus</taxon>
    </lineage>
</organism>
<gene>
    <name evidence="1" type="ORF">BpHYR1_034120</name>
</gene>
<name>A0A3M7RCH6_BRAPC</name>
<keyword evidence="2" id="KW-1185">Reference proteome</keyword>
<evidence type="ECO:0000313" key="1">
    <source>
        <dbReference type="EMBL" id="RNA21139.1"/>
    </source>
</evidence>
<dbReference type="Proteomes" id="UP000276133">
    <property type="component" value="Unassembled WGS sequence"/>
</dbReference>
<evidence type="ECO:0000313" key="2">
    <source>
        <dbReference type="Proteomes" id="UP000276133"/>
    </source>
</evidence>
<reference evidence="1 2" key="1">
    <citation type="journal article" date="2018" name="Sci. Rep.">
        <title>Genomic signatures of local adaptation to the degree of environmental predictability in rotifers.</title>
        <authorList>
            <person name="Franch-Gras L."/>
            <person name="Hahn C."/>
            <person name="Garcia-Roger E.M."/>
            <person name="Carmona M.J."/>
            <person name="Serra M."/>
            <person name="Gomez A."/>
        </authorList>
    </citation>
    <scope>NUCLEOTIDE SEQUENCE [LARGE SCALE GENOMIC DNA]</scope>
    <source>
        <strain evidence="1">HYR1</strain>
    </source>
</reference>
<proteinExistence type="predicted"/>
<dbReference type="EMBL" id="REGN01003723">
    <property type="protein sequence ID" value="RNA21139.1"/>
    <property type="molecule type" value="Genomic_DNA"/>
</dbReference>
<protein>
    <submittedName>
        <fullName evidence="1">Uncharacterized protein</fullName>
    </submittedName>
</protein>
<accession>A0A3M7RCH6</accession>
<sequence>FTAVEKKNFHYYPIIGSTRNDDLHIFSTVVLENVGISGDISFSYLNDAANVTAAQFANTTKLFIIENQFPADFWRPYLGLLTNSSDSHTMALHHSMNFLLTKVFLLVEISLCLSQMVRKTLKRYQHYYQQTTTTNHQSTTTTIYKQLPPPTTTNFKHPTTTTINQQPTANINNY</sequence>
<feature type="non-terminal residue" evidence="1">
    <location>
        <position position="1"/>
    </location>
</feature>
<comment type="caution">
    <text evidence="1">The sequence shown here is derived from an EMBL/GenBank/DDBJ whole genome shotgun (WGS) entry which is preliminary data.</text>
</comment>
<dbReference type="AlphaFoldDB" id="A0A3M7RCH6"/>